<dbReference type="InterPro" id="IPR010852">
    <property type="entry name" value="ABATE"/>
</dbReference>
<dbReference type="RefSeq" id="WP_345052616.1">
    <property type="nucleotide sequence ID" value="NZ_BAAAVM010000040.1"/>
</dbReference>
<dbReference type="Pfam" id="PF11706">
    <property type="entry name" value="zf-CGNR"/>
    <property type="match status" value="1"/>
</dbReference>
<comment type="caution">
    <text evidence="2">The sequence shown here is derived from an EMBL/GenBank/DDBJ whole genome shotgun (WGS) entry which is preliminary data.</text>
</comment>
<evidence type="ECO:0000313" key="3">
    <source>
        <dbReference type="Proteomes" id="UP001500893"/>
    </source>
</evidence>
<protein>
    <submittedName>
        <fullName evidence="2">CGNR zinc finger domain-containing protein</fullName>
    </submittedName>
</protein>
<dbReference type="InterPro" id="IPR023286">
    <property type="entry name" value="ABATE_dom_sf"/>
</dbReference>
<dbReference type="SUPFAM" id="SSF160904">
    <property type="entry name" value="Jann2411-like"/>
    <property type="match status" value="1"/>
</dbReference>
<evidence type="ECO:0000259" key="1">
    <source>
        <dbReference type="Pfam" id="PF11706"/>
    </source>
</evidence>
<gene>
    <name evidence="2" type="ORF">GCM10010521_35250</name>
</gene>
<dbReference type="EMBL" id="BAAAVM010000040">
    <property type="protein sequence ID" value="GAA3145195.1"/>
    <property type="molecule type" value="Genomic_DNA"/>
</dbReference>
<name>A0ABP6NE39_9ACTN</name>
<evidence type="ECO:0000313" key="2">
    <source>
        <dbReference type="EMBL" id="GAA3145195.1"/>
    </source>
</evidence>
<proteinExistence type="predicted"/>
<dbReference type="PANTHER" id="PTHR35525:SF3">
    <property type="entry name" value="BLL6575 PROTEIN"/>
    <property type="match status" value="1"/>
</dbReference>
<dbReference type="PANTHER" id="PTHR35525">
    <property type="entry name" value="BLL6575 PROTEIN"/>
    <property type="match status" value="1"/>
</dbReference>
<reference evidence="3" key="1">
    <citation type="journal article" date="2019" name="Int. J. Syst. Evol. Microbiol.">
        <title>The Global Catalogue of Microorganisms (GCM) 10K type strain sequencing project: providing services to taxonomists for standard genome sequencing and annotation.</title>
        <authorList>
            <consortium name="The Broad Institute Genomics Platform"/>
            <consortium name="The Broad Institute Genome Sequencing Center for Infectious Disease"/>
            <person name="Wu L."/>
            <person name="Ma J."/>
        </authorList>
    </citation>
    <scope>NUCLEOTIDE SEQUENCE [LARGE SCALE GENOMIC DNA]</scope>
    <source>
        <strain evidence="3">JCM 11574</strain>
    </source>
</reference>
<dbReference type="Gene3D" id="1.10.3300.10">
    <property type="entry name" value="Jann2411-like domain"/>
    <property type="match status" value="1"/>
</dbReference>
<dbReference type="Proteomes" id="UP001500893">
    <property type="component" value="Unassembled WGS sequence"/>
</dbReference>
<organism evidence="2 3">
    <name type="scientific">Streptomyces rameus</name>
    <dbReference type="NCBI Taxonomy" id="68261"/>
    <lineage>
        <taxon>Bacteria</taxon>
        <taxon>Bacillati</taxon>
        <taxon>Actinomycetota</taxon>
        <taxon>Actinomycetes</taxon>
        <taxon>Kitasatosporales</taxon>
        <taxon>Streptomycetaceae</taxon>
        <taxon>Streptomyces</taxon>
    </lineage>
</organism>
<dbReference type="InterPro" id="IPR021005">
    <property type="entry name" value="Znf_CGNR"/>
</dbReference>
<dbReference type="Pfam" id="PF07336">
    <property type="entry name" value="ABATE"/>
    <property type="match status" value="1"/>
</dbReference>
<sequence>MDTAESSTATPLLQAPGEDRHGALALVNTEFRRPSGPYDGLGDAESATAWLNDRGLVPPGVPLDARQLDRLLALRRSLRELLDAHLDGASPVPAALSTLNGTLAAAPAVHEIRWEDSGPVAAVCRPAGDPVGAALTALAEDGVELLTGAPSGRLSTCGAPGCTRLFIRNHGARRWCSDRCGNRVRAARHYGDHRSARDRSA</sequence>
<feature type="domain" description="Zinc finger CGNR" evidence="1">
    <location>
        <begin position="153"/>
        <end position="190"/>
    </location>
</feature>
<keyword evidence="3" id="KW-1185">Reference proteome</keyword>
<accession>A0ABP6NE39</accession>